<dbReference type="Proteomes" id="UP001190700">
    <property type="component" value="Unassembled WGS sequence"/>
</dbReference>
<protein>
    <submittedName>
        <fullName evidence="1">Uncharacterized protein</fullName>
    </submittedName>
</protein>
<keyword evidence="2" id="KW-1185">Reference proteome</keyword>
<proteinExistence type="predicted"/>
<gene>
    <name evidence="1" type="ORF">CYMTET_8127</name>
</gene>
<dbReference type="EMBL" id="LGRX02002433">
    <property type="protein sequence ID" value="KAK3284212.1"/>
    <property type="molecule type" value="Genomic_DNA"/>
</dbReference>
<comment type="caution">
    <text evidence="1">The sequence shown here is derived from an EMBL/GenBank/DDBJ whole genome shotgun (WGS) entry which is preliminary data.</text>
</comment>
<evidence type="ECO:0000313" key="2">
    <source>
        <dbReference type="Proteomes" id="UP001190700"/>
    </source>
</evidence>
<reference evidence="1 2" key="1">
    <citation type="journal article" date="2015" name="Genome Biol. Evol.">
        <title>Comparative Genomics of a Bacterivorous Green Alga Reveals Evolutionary Causalities and Consequences of Phago-Mixotrophic Mode of Nutrition.</title>
        <authorList>
            <person name="Burns J.A."/>
            <person name="Paasch A."/>
            <person name="Narechania A."/>
            <person name="Kim E."/>
        </authorList>
    </citation>
    <scope>NUCLEOTIDE SEQUENCE [LARGE SCALE GENOMIC DNA]</scope>
    <source>
        <strain evidence="1 2">PLY_AMNH</strain>
    </source>
</reference>
<sequence>VKLVDMPGVADAETRVALEGAVSALRDRFPEMFKASSRCKPPHLNIDNLKDHLFRADVMLRFELKSEKMLLDWLLEQNLRLAQQDDAVWWSNWPSRKVKGGTKDEQQIMEPTATFEKALAKARLNQFYLGMHPKWLE</sequence>
<name>A0AAE0GTW0_9CHLO</name>
<accession>A0AAE0GTW0</accession>
<feature type="non-terminal residue" evidence="1">
    <location>
        <position position="1"/>
    </location>
</feature>
<organism evidence="1 2">
    <name type="scientific">Cymbomonas tetramitiformis</name>
    <dbReference type="NCBI Taxonomy" id="36881"/>
    <lineage>
        <taxon>Eukaryota</taxon>
        <taxon>Viridiplantae</taxon>
        <taxon>Chlorophyta</taxon>
        <taxon>Pyramimonadophyceae</taxon>
        <taxon>Pyramimonadales</taxon>
        <taxon>Pyramimonadaceae</taxon>
        <taxon>Cymbomonas</taxon>
    </lineage>
</organism>
<dbReference type="AlphaFoldDB" id="A0AAE0GTW0"/>
<evidence type="ECO:0000313" key="1">
    <source>
        <dbReference type="EMBL" id="KAK3284212.1"/>
    </source>
</evidence>